<keyword evidence="7 9" id="KW-0472">Membrane</keyword>
<dbReference type="GO" id="GO:0020037">
    <property type="term" value="F:heme binding"/>
    <property type="evidence" value="ECO:0007669"/>
    <property type="project" value="InterPro"/>
</dbReference>
<comment type="similarity">
    <text evidence="3">Belongs to the p22phox family.</text>
</comment>
<feature type="transmembrane region" description="Helical" evidence="9">
    <location>
        <begin position="68"/>
        <end position="86"/>
    </location>
</feature>
<reference evidence="11" key="2">
    <citation type="submission" date="2009-11" db="EMBL/GenBank/DDBJ databases">
        <title>The Genome Sequence of Allomyces macrogynus strain ATCC 38327.</title>
        <authorList>
            <consortium name="The Broad Institute Genome Sequencing Platform"/>
            <person name="Russ C."/>
            <person name="Cuomo C."/>
            <person name="Shea T."/>
            <person name="Young S.K."/>
            <person name="Zeng Q."/>
            <person name="Koehrsen M."/>
            <person name="Haas B."/>
            <person name="Borodovsky M."/>
            <person name="Guigo R."/>
            <person name="Alvarado L."/>
            <person name="Berlin A."/>
            <person name="Borenstein D."/>
            <person name="Chen Z."/>
            <person name="Engels R."/>
            <person name="Freedman E."/>
            <person name="Gellesch M."/>
            <person name="Goldberg J."/>
            <person name="Griggs A."/>
            <person name="Gujja S."/>
            <person name="Heiman D."/>
            <person name="Hepburn T."/>
            <person name="Howarth C."/>
            <person name="Jen D."/>
            <person name="Larson L."/>
            <person name="Lewis B."/>
            <person name="Mehta T."/>
            <person name="Park D."/>
            <person name="Pearson M."/>
            <person name="Roberts A."/>
            <person name="Saif S."/>
            <person name="Shenoy N."/>
            <person name="Sisk P."/>
            <person name="Stolte C."/>
            <person name="Sykes S."/>
            <person name="Walk T."/>
            <person name="White J."/>
            <person name="Yandava C."/>
            <person name="Burger G."/>
            <person name="Gray M.W."/>
            <person name="Holland P.W.H."/>
            <person name="King N."/>
            <person name="Lang F.B.F."/>
            <person name="Roger A.J."/>
            <person name="Ruiz-Trillo I."/>
            <person name="Lander E."/>
            <person name="Nusbaum C."/>
        </authorList>
    </citation>
    <scope>NUCLEOTIDE SEQUENCE [LARGE SCALE GENOMIC DNA]</scope>
    <source>
        <strain evidence="11">ATCC 38327</strain>
    </source>
</reference>
<evidence type="ECO:0000256" key="5">
    <source>
        <dbReference type="ARBA" id="ARBA00022692"/>
    </source>
</evidence>
<feature type="transmembrane region" description="Helical" evidence="9">
    <location>
        <begin position="12"/>
        <end position="33"/>
    </location>
</feature>
<reference evidence="10 11" key="1">
    <citation type="submission" date="2009-11" db="EMBL/GenBank/DDBJ databases">
        <title>Annotation of Allomyces macrogynus ATCC 38327.</title>
        <authorList>
            <consortium name="The Broad Institute Genome Sequencing Platform"/>
            <person name="Russ C."/>
            <person name="Cuomo C."/>
            <person name="Burger G."/>
            <person name="Gray M.W."/>
            <person name="Holland P.W.H."/>
            <person name="King N."/>
            <person name="Lang F.B.F."/>
            <person name="Roger A.J."/>
            <person name="Ruiz-Trillo I."/>
            <person name="Young S.K."/>
            <person name="Zeng Q."/>
            <person name="Gargeya S."/>
            <person name="Fitzgerald M."/>
            <person name="Haas B."/>
            <person name="Abouelleil A."/>
            <person name="Alvarado L."/>
            <person name="Arachchi H.M."/>
            <person name="Berlin A."/>
            <person name="Chapman S.B."/>
            <person name="Gearin G."/>
            <person name="Goldberg J."/>
            <person name="Griggs A."/>
            <person name="Gujja S."/>
            <person name="Hansen M."/>
            <person name="Heiman D."/>
            <person name="Howarth C."/>
            <person name="Larimer J."/>
            <person name="Lui A."/>
            <person name="MacDonald P.J.P."/>
            <person name="McCowen C."/>
            <person name="Montmayeur A."/>
            <person name="Murphy C."/>
            <person name="Neiman D."/>
            <person name="Pearson M."/>
            <person name="Priest M."/>
            <person name="Roberts A."/>
            <person name="Saif S."/>
            <person name="Shea T."/>
            <person name="Sisk P."/>
            <person name="Stolte C."/>
            <person name="Sykes S."/>
            <person name="Wortman J."/>
            <person name="Nusbaum C."/>
            <person name="Birren B."/>
        </authorList>
    </citation>
    <scope>NUCLEOTIDE SEQUENCE [LARGE SCALE GENOMIC DNA]</scope>
    <source>
        <strain evidence="10 11">ATCC 38327</strain>
    </source>
</reference>
<gene>
    <name evidence="10" type="ORF">AMAG_02594</name>
</gene>
<accession>A0A0L0S331</accession>
<evidence type="ECO:0000256" key="8">
    <source>
        <dbReference type="ARBA" id="ARBA00030298"/>
    </source>
</evidence>
<dbReference type="PANTHER" id="PTHR15168:SF0">
    <property type="entry name" value="CYTOCHROME B-245 LIGHT CHAIN"/>
    <property type="match status" value="1"/>
</dbReference>
<dbReference type="AlphaFoldDB" id="A0A0L0S331"/>
<dbReference type="InterPro" id="IPR013714">
    <property type="entry name" value="Golgi_TVP15"/>
</dbReference>
<dbReference type="Proteomes" id="UP000054350">
    <property type="component" value="Unassembled WGS sequence"/>
</dbReference>
<dbReference type="GO" id="GO:0005886">
    <property type="term" value="C:plasma membrane"/>
    <property type="evidence" value="ECO:0007669"/>
    <property type="project" value="UniProtKB-SubCell"/>
</dbReference>
<name>A0A0L0S331_ALLM3</name>
<protein>
    <recommendedName>
        <fullName evidence="8">p22-phox</fullName>
    </recommendedName>
</protein>
<dbReference type="EMBL" id="GG745331">
    <property type="protein sequence ID" value="KNE56820.1"/>
    <property type="molecule type" value="Genomic_DNA"/>
</dbReference>
<evidence type="ECO:0000313" key="10">
    <source>
        <dbReference type="EMBL" id="KNE56820.1"/>
    </source>
</evidence>
<dbReference type="Pfam" id="PF08507">
    <property type="entry name" value="COPI_assoc"/>
    <property type="match status" value="1"/>
</dbReference>
<evidence type="ECO:0000256" key="4">
    <source>
        <dbReference type="ARBA" id="ARBA00022475"/>
    </source>
</evidence>
<evidence type="ECO:0000256" key="2">
    <source>
        <dbReference type="ARBA" id="ARBA00004236"/>
    </source>
</evidence>
<evidence type="ECO:0000256" key="9">
    <source>
        <dbReference type="SAM" id="Phobius"/>
    </source>
</evidence>
<dbReference type="VEuPathDB" id="FungiDB:AMAG_02594"/>
<feature type="transmembrane region" description="Helical" evidence="9">
    <location>
        <begin position="39"/>
        <end position="56"/>
    </location>
</feature>
<keyword evidence="4" id="KW-1003">Cell membrane</keyword>
<evidence type="ECO:0000256" key="6">
    <source>
        <dbReference type="ARBA" id="ARBA00022989"/>
    </source>
</evidence>
<evidence type="ECO:0000256" key="7">
    <source>
        <dbReference type="ARBA" id="ARBA00023136"/>
    </source>
</evidence>
<dbReference type="OMA" id="MIGMAAC"/>
<organism evidence="10 11">
    <name type="scientific">Allomyces macrogynus (strain ATCC 38327)</name>
    <name type="common">Allomyces javanicus var. macrogynus</name>
    <dbReference type="NCBI Taxonomy" id="578462"/>
    <lineage>
        <taxon>Eukaryota</taxon>
        <taxon>Fungi</taxon>
        <taxon>Fungi incertae sedis</taxon>
        <taxon>Blastocladiomycota</taxon>
        <taxon>Blastocladiomycetes</taxon>
        <taxon>Blastocladiales</taxon>
        <taxon>Blastocladiaceae</taxon>
        <taxon>Allomyces</taxon>
    </lineage>
</organism>
<keyword evidence="5 9" id="KW-0812">Transmembrane</keyword>
<dbReference type="OrthoDB" id="5579420at2759"/>
<proteinExistence type="inferred from homology"/>
<evidence type="ECO:0000256" key="1">
    <source>
        <dbReference type="ARBA" id="ARBA00004141"/>
    </source>
</evidence>
<comment type="subcellular location">
    <subcellularLocation>
        <location evidence="2">Cell membrane</location>
    </subcellularLocation>
    <subcellularLocation>
        <location evidence="1">Membrane</location>
        <topology evidence="1">Multi-pass membrane protein</topology>
    </subcellularLocation>
</comment>
<dbReference type="PANTHER" id="PTHR15168">
    <property type="entry name" value="CYTOCHROME B-245 LIGHT CHAIN"/>
    <property type="match status" value="1"/>
</dbReference>
<sequence>MGKGGFSIWAYYQGLGAGAALLCGGPLCLFYPMWFLGPYAIGVGLLVLLLEYPPAWLPRMLGVAYANYLVRGILYLLLSPACYLQAANLNGGMFLTTTGITYMVAHFQGEKYSPPRPHRFGGGRGPRVNAVSAGSGAGVARAPQTKV</sequence>
<dbReference type="eggNOG" id="ENOG502SGK8">
    <property type="taxonomic scope" value="Eukaryota"/>
</dbReference>
<keyword evidence="6 9" id="KW-1133">Transmembrane helix</keyword>
<dbReference type="STRING" id="578462.A0A0L0S331"/>
<evidence type="ECO:0000313" key="11">
    <source>
        <dbReference type="Proteomes" id="UP000054350"/>
    </source>
</evidence>
<evidence type="ECO:0000256" key="3">
    <source>
        <dbReference type="ARBA" id="ARBA00010590"/>
    </source>
</evidence>
<keyword evidence="11" id="KW-1185">Reference proteome</keyword>
<dbReference type="InterPro" id="IPR007732">
    <property type="entry name" value="Cyt_b558_asu"/>
</dbReference>